<comment type="caution">
    <text evidence="3">The sequence shown here is derived from an EMBL/GenBank/DDBJ whole genome shotgun (WGS) entry which is preliminary data.</text>
</comment>
<evidence type="ECO:0000313" key="4">
    <source>
        <dbReference type="Proteomes" id="UP000608890"/>
    </source>
</evidence>
<feature type="compositionally biased region" description="Pro residues" evidence="1">
    <location>
        <begin position="249"/>
        <end position="268"/>
    </location>
</feature>
<feature type="compositionally biased region" description="Pro residues" evidence="1">
    <location>
        <begin position="276"/>
        <end position="296"/>
    </location>
</feature>
<feature type="compositionally biased region" description="Pro residues" evidence="1">
    <location>
        <begin position="322"/>
        <end position="333"/>
    </location>
</feature>
<dbReference type="Proteomes" id="UP000608890">
    <property type="component" value="Unassembled WGS sequence"/>
</dbReference>
<gene>
    <name evidence="3" type="ORF">GCM10011608_03580</name>
</gene>
<dbReference type="PRINTS" id="PR01217">
    <property type="entry name" value="PRICHEXTENSN"/>
</dbReference>
<dbReference type="AlphaFoldDB" id="A0A917WQW4"/>
<feature type="compositionally biased region" description="Pro residues" evidence="1">
    <location>
        <begin position="376"/>
        <end position="412"/>
    </location>
</feature>
<evidence type="ECO:0000256" key="1">
    <source>
        <dbReference type="SAM" id="MobiDB-lite"/>
    </source>
</evidence>
<dbReference type="RefSeq" id="WP_373293074.1">
    <property type="nucleotide sequence ID" value="NZ_BMNB01000001.1"/>
</dbReference>
<keyword evidence="2" id="KW-1133">Transmembrane helix</keyword>
<keyword evidence="4" id="KW-1185">Reference proteome</keyword>
<keyword evidence="2" id="KW-0812">Transmembrane</keyword>
<sequence>MRFVWALVGMLLLAVGTTALVAAAALGLTTGRTAPDGVFTARIESVRTPGHAVVVTDLDALVRREVPFASGESARFRLDARTPDGPAFVGLAPTDEAQRWLAAAPHAVVQRMALARGSLPVRLEQVDPAEGMPPAVPAAPAAQTFWVRAGTGVLEWSPADLADRRLSLVLMRPDGGPDLGLDLRAELRAGWIAPLTWASLTGGILLVTLAALILLRPIRPREIIFVVEPDQVPVLAGRLGVSSLSGLGVPPPPGPRALSPEPPAPAPGPRALSPVPRSPSPGPHPLSPVPRSPSPAPRSLSAVPRSPSPAPRSPSPGLHPLSPSPVPRPPAPGPHLLSPVPRPPAPGPHPEAERQLVSVATTPPRPASNSTEVAAPAPPAAAPTAPAPPPPPPPPAAAAPIATPPTVAPVPRPETLADLPAPHHPLRPATPPH</sequence>
<accession>A0A917WQW4</accession>
<organism evidence="3 4">
    <name type="scientific">Micromonospora sonchi</name>
    <dbReference type="NCBI Taxonomy" id="1763543"/>
    <lineage>
        <taxon>Bacteria</taxon>
        <taxon>Bacillati</taxon>
        <taxon>Actinomycetota</taxon>
        <taxon>Actinomycetes</taxon>
        <taxon>Micromonosporales</taxon>
        <taxon>Micromonosporaceae</taxon>
        <taxon>Micromonospora</taxon>
    </lineage>
</organism>
<name>A0A917WQW4_9ACTN</name>
<proteinExistence type="predicted"/>
<dbReference type="EMBL" id="BMNB01000001">
    <property type="protein sequence ID" value="GGM22114.1"/>
    <property type="molecule type" value="Genomic_DNA"/>
</dbReference>
<reference evidence="3" key="2">
    <citation type="submission" date="2020-09" db="EMBL/GenBank/DDBJ databases">
        <authorList>
            <person name="Sun Q."/>
            <person name="Zhou Y."/>
        </authorList>
    </citation>
    <scope>NUCLEOTIDE SEQUENCE</scope>
    <source>
        <strain evidence="3">CGMCC 4.7312</strain>
    </source>
</reference>
<keyword evidence="2" id="KW-0472">Membrane</keyword>
<reference evidence="3" key="1">
    <citation type="journal article" date="2014" name="Int. J. Syst. Evol. Microbiol.">
        <title>Complete genome sequence of Corynebacterium casei LMG S-19264T (=DSM 44701T), isolated from a smear-ripened cheese.</title>
        <authorList>
            <consortium name="US DOE Joint Genome Institute (JGI-PGF)"/>
            <person name="Walter F."/>
            <person name="Albersmeier A."/>
            <person name="Kalinowski J."/>
            <person name="Ruckert C."/>
        </authorList>
    </citation>
    <scope>NUCLEOTIDE SEQUENCE</scope>
    <source>
        <strain evidence="3">CGMCC 4.7312</strain>
    </source>
</reference>
<evidence type="ECO:0000313" key="3">
    <source>
        <dbReference type="EMBL" id="GGM22114.1"/>
    </source>
</evidence>
<evidence type="ECO:0000256" key="2">
    <source>
        <dbReference type="SAM" id="Phobius"/>
    </source>
</evidence>
<feature type="region of interest" description="Disordered" evidence="1">
    <location>
        <begin position="243"/>
        <end position="433"/>
    </location>
</feature>
<feature type="transmembrane region" description="Helical" evidence="2">
    <location>
        <begin position="191"/>
        <end position="215"/>
    </location>
</feature>
<feature type="compositionally biased region" description="Pro residues" evidence="1">
    <location>
        <begin position="340"/>
        <end position="349"/>
    </location>
</feature>
<protein>
    <submittedName>
        <fullName evidence="3">Uncharacterized protein</fullName>
    </submittedName>
</protein>